<keyword evidence="3" id="KW-0732">Signal</keyword>
<feature type="transmembrane region" description="Helical" evidence="2">
    <location>
        <begin position="221"/>
        <end position="238"/>
    </location>
</feature>
<feature type="region of interest" description="Disordered" evidence="1">
    <location>
        <begin position="169"/>
        <end position="218"/>
    </location>
</feature>
<dbReference type="Proteomes" id="UP001596183">
    <property type="component" value="Unassembled WGS sequence"/>
</dbReference>
<evidence type="ECO:0000256" key="2">
    <source>
        <dbReference type="SAM" id="Phobius"/>
    </source>
</evidence>
<feature type="compositionally biased region" description="Low complexity" evidence="1">
    <location>
        <begin position="172"/>
        <end position="186"/>
    </location>
</feature>
<sequence length="245" mass="24656">MIRRSRRTGRAAVLFLAALLPLSAGAGQAQAAGYRYWSFWDLDGDRWTYATQGPSVARPADGDVQGFRFAVSEESDDSSQPRGAADFAGICAQTPAKDGSKRVALVIDFGTAEDAPSGETPPANRTACARVAPDASTAEALASVAEPLRYDNSALLCAIAGYPQRGCGEQVSGTGTESGTGASAPGQETGDGSGEAGSPASPASSASEEAGDAGDSGGPSLGLFAGIAVVALLGAAVSRQIRRRG</sequence>
<reference evidence="5" key="1">
    <citation type="journal article" date="2019" name="Int. J. Syst. Evol. Microbiol.">
        <title>The Global Catalogue of Microorganisms (GCM) 10K type strain sequencing project: providing services to taxonomists for standard genome sequencing and annotation.</title>
        <authorList>
            <consortium name="The Broad Institute Genomics Platform"/>
            <consortium name="The Broad Institute Genome Sequencing Center for Infectious Disease"/>
            <person name="Wu L."/>
            <person name="Ma J."/>
        </authorList>
    </citation>
    <scope>NUCLEOTIDE SEQUENCE [LARGE SCALE GENOMIC DNA]</scope>
    <source>
        <strain evidence="5">JCM 13852</strain>
    </source>
</reference>
<organism evidence="4 5">
    <name type="scientific">Streptomyces incanus</name>
    <dbReference type="NCBI Taxonomy" id="887453"/>
    <lineage>
        <taxon>Bacteria</taxon>
        <taxon>Bacillati</taxon>
        <taxon>Actinomycetota</taxon>
        <taxon>Actinomycetes</taxon>
        <taxon>Kitasatosporales</taxon>
        <taxon>Streptomycetaceae</taxon>
        <taxon>Streptomyces</taxon>
    </lineage>
</organism>
<name>A0ABW0XQ44_9ACTN</name>
<feature type="region of interest" description="Disordered" evidence="1">
    <location>
        <begin position="112"/>
        <end position="131"/>
    </location>
</feature>
<keyword evidence="2" id="KW-0472">Membrane</keyword>
<evidence type="ECO:0000313" key="4">
    <source>
        <dbReference type="EMBL" id="MFC5671769.1"/>
    </source>
</evidence>
<feature type="compositionally biased region" description="Low complexity" evidence="1">
    <location>
        <begin position="196"/>
        <end position="208"/>
    </location>
</feature>
<dbReference type="RefSeq" id="WP_381212463.1">
    <property type="nucleotide sequence ID" value="NZ_JBHSPC010000046.1"/>
</dbReference>
<keyword evidence="2" id="KW-0812">Transmembrane</keyword>
<dbReference type="InterPro" id="IPR047704">
    <property type="entry name" value="GPS-CTERM"/>
</dbReference>
<feature type="signal peptide" evidence="3">
    <location>
        <begin position="1"/>
        <end position="26"/>
    </location>
</feature>
<feature type="chain" id="PRO_5045653552" evidence="3">
    <location>
        <begin position="27"/>
        <end position="245"/>
    </location>
</feature>
<comment type="caution">
    <text evidence="4">The sequence shown here is derived from an EMBL/GenBank/DDBJ whole genome shotgun (WGS) entry which is preliminary data.</text>
</comment>
<keyword evidence="2" id="KW-1133">Transmembrane helix</keyword>
<gene>
    <name evidence="4" type="ORF">ACFP2V_17070</name>
</gene>
<proteinExistence type="predicted"/>
<dbReference type="InterPro" id="IPR047703">
    <property type="entry name" value="SCO2322-like"/>
</dbReference>
<evidence type="ECO:0000256" key="1">
    <source>
        <dbReference type="SAM" id="MobiDB-lite"/>
    </source>
</evidence>
<protein>
    <submittedName>
        <fullName evidence="4">SCO2322 family protein</fullName>
    </submittedName>
</protein>
<keyword evidence="5" id="KW-1185">Reference proteome</keyword>
<dbReference type="EMBL" id="JBHSPC010000046">
    <property type="protein sequence ID" value="MFC5671769.1"/>
    <property type="molecule type" value="Genomic_DNA"/>
</dbReference>
<accession>A0ABW0XQ44</accession>
<dbReference type="NCBIfam" id="NF040681">
    <property type="entry name" value="GPS-CTERM"/>
    <property type="match status" value="1"/>
</dbReference>
<dbReference type="NCBIfam" id="NF040672">
    <property type="entry name" value="SCO2322_fam"/>
    <property type="match status" value="1"/>
</dbReference>
<evidence type="ECO:0000256" key="3">
    <source>
        <dbReference type="SAM" id="SignalP"/>
    </source>
</evidence>
<evidence type="ECO:0000313" key="5">
    <source>
        <dbReference type="Proteomes" id="UP001596183"/>
    </source>
</evidence>